<dbReference type="PANTHER" id="PTHR30327:SF1">
    <property type="entry name" value="UPF0301 PROTEIN YQGE"/>
    <property type="match status" value="1"/>
</dbReference>
<sequence>MDRKGEVPPLGEMETLQGQFLVAMPLMDDKRFKESVLFIIEHNNEGAMAIAINEQMPKIKFEDVYRDLSSASDVQNDKDKKIISSSMASQPVLRGGPVQTNRGFLLHEAQEQLEGISFPVTSTIEFSVSMDTLRDFAKKETPGNILFALGYCGWQPGQLENELAHNVWLTVPYDEDLLFVTDFEKRYDFALELLGITRANLSAFSSRA</sequence>
<dbReference type="EMBL" id="UOEQ01000351">
    <property type="protein sequence ID" value="VAW21450.1"/>
    <property type="molecule type" value="Genomic_DNA"/>
</dbReference>
<evidence type="ECO:0000313" key="1">
    <source>
        <dbReference type="EMBL" id="VAW21450.1"/>
    </source>
</evidence>
<reference evidence="1" key="1">
    <citation type="submission" date="2018-06" db="EMBL/GenBank/DDBJ databases">
        <authorList>
            <person name="Zhirakovskaya E."/>
        </authorList>
    </citation>
    <scope>NUCLEOTIDE SEQUENCE</scope>
</reference>
<dbReference type="SUPFAM" id="SSF143456">
    <property type="entry name" value="VC0467-like"/>
    <property type="match status" value="1"/>
</dbReference>
<accession>A0A3B0TXC6</accession>
<dbReference type="AlphaFoldDB" id="A0A3B0TXC6"/>
<dbReference type="PANTHER" id="PTHR30327">
    <property type="entry name" value="UNCHARACTERIZED PROTEIN YQGE"/>
    <property type="match status" value="1"/>
</dbReference>
<dbReference type="GO" id="GO:0005829">
    <property type="term" value="C:cytosol"/>
    <property type="evidence" value="ECO:0007669"/>
    <property type="project" value="TreeGrafter"/>
</dbReference>
<gene>
    <name evidence="1" type="ORF">MNBD_ALPHA11-1542</name>
</gene>
<proteinExistence type="inferred from homology"/>
<name>A0A3B0TXC6_9ZZZZ</name>
<dbReference type="Pfam" id="PF02622">
    <property type="entry name" value="DUF179"/>
    <property type="match status" value="1"/>
</dbReference>
<organism evidence="1">
    <name type="scientific">hydrothermal vent metagenome</name>
    <dbReference type="NCBI Taxonomy" id="652676"/>
    <lineage>
        <taxon>unclassified sequences</taxon>
        <taxon>metagenomes</taxon>
        <taxon>ecological metagenomes</taxon>
    </lineage>
</organism>
<dbReference type="HAMAP" id="MF_00758">
    <property type="entry name" value="UPF0301"/>
    <property type="match status" value="1"/>
</dbReference>
<protein>
    <submittedName>
        <fullName evidence="1">UPF0301 protein YqgE</fullName>
    </submittedName>
</protein>
<dbReference type="InterPro" id="IPR003774">
    <property type="entry name" value="AlgH-like"/>
</dbReference>
<dbReference type="Gene3D" id="3.40.1740.10">
    <property type="entry name" value="VC0467-like"/>
    <property type="match status" value="1"/>
</dbReference>